<dbReference type="Proteomes" id="UP000007807">
    <property type="component" value="Chromosome"/>
</dbReference>
<dbReference type="GO" id="GO:0006313">
    <property type="term" value="P:DNA transposition"/>
    <property type="evidence" value="ECO:0007669"/>
    <property type="project" value="InterPro"/>
</dbReference>
<dbReference type="InterPro" id="IPR002559">
    <property type="entry name" value="Transposase_11"/>
</dbReference>
<evidence type="ECO:0000259" key="2">
    <source>
        <dbReference type="Pfam" id="PF14104"/>
    </source>
</evidence>
<dbReference type="InterPro" id="IPR012337">
    <property type="entry name" value="RNaseH-like_sf"/>
</dbReference>
<dbReference type="OrthoDB" id="134583at2157"/>
<gene>
    <name evidence="3" type="ordered locus">MCON_2797</name>
</gene>
<dbReference type="KEGG" id="mcj:MCON_2797"/>
<dbReference type="Pfam" id="PF01609">
    <property type="entry name" value="DDE_Tnp_1"/>
    <property type="match status" value="1"/>
</dbReference>
<dbReference type="EMBL" id="CP002565">
    <property type="protein sequence ID" value="AEB69181.1"/>
    <property type="molecule type" value="Genomic_DNA"/>
</dbReference>
<evidence type="ECO:0000313" key="4">
    <source>
        <dbReference type="Proteomes" id="UP000007807"/>
    </source>
</evidence>
<dbReference type="RefSeq" id="WP_013720206.1">
    <property type="nucleotide sequence ID" value="NC_015416.1"/>
</dbReference>
<accession>F4C0B6</accession>
<dbReference type="GO" id="GO:0003677">
    <property type="term" value="F:DNA binding"/>
    <property type="evidence" value="ECO:0007669"/>
    <property type="project" value="InterPro"/>
</dbReference>
<keyword evidence="4" id="KW-1185">Reference proteome</keyword>
<dbReference type="GO" id="GO:0004803">
    <property type="term" value="F:transposase activity"/>
    <property type="evidence" value="ECO:0007669"/>
    <property type="project" value="InterPro"/>
</dbReference>
<dbReference type="PANTHER" id="PTHR34614:SF2">
    <property type="entry name" value="TRANSPOSASE IS4-LIKE DOMAIN-CONTAINING PROTEIN"/>
    <property type="match status" value="1"/>
</dbReference>
<dbReference type="SUPFAM" id="SSF53098">
    <property type="entry name" value="Ribonuclease H-like"/>
    <property type="match status" value="1"/>
</dbReference>
<feature type="domain" description="Transposase IS4-like" evidence="1">
    <location>
        <begin position="171"/>
        <end position="454"/>
    </location>
</feature>
<protein>
    <recommendedName>
        <fullName evidence="5">IS1634 family transposase</fullName>
    </recommendedName>
</protein>
<organism evidence="3 4">
    <name type="scientific">Methanothrix soehngenii (strain ATCC 5969 / DSM 3671 / JCM 10134 / NBRC 103675 / OCM 69 / GP-6)</name>
    <name type="common">Methanosaeta concilii</name>
    <dbReference type="NCBI Taxonomy" id="990316"/>
    <lineage>
        <taxon>Archaea</taxon>
        <taxon>Methanobacteriati</taxon>
        <taxon>Methanobacteriota</taxon>
        <taxon>Stenosarchaea group</taxon>
        <taxon>Methanomicrobia</taxon>
        <taxon>Methanotrichales</taxon>
        <taxon>Methanotrichaceae</taxon>
        <taxon>Methanothrix</taxon>
    </lineage>
</organism>
<sequence length="537" mass="61203">MEMDVQSYLIGHLGIVAGSFDALNLADVIDRVLPKRGSRNLPHSVIIKAMILNGLGYTGQRLYLFPNFFKTIPTEKLLGKGICPTDLNDDVVGRTLDAIYKYGATELFNEISLHIMKQFSFGTQLLHADTTNFGVYGKYENDAPDSTDSIKITFGHAKDGRMDLKRFVLGMVTNQFGLPLFTEAYSGNKSDKKSLMEMIQKTQQAIDLDDDNFWVADSALYTEENIKLMGTETKWITHMPATVAEAQELLSSNLNMIPGSDPRYAFYATDINYGGVPQRAVVVWSKEMNERNEKTFERKIEKETIEAGKDLKKLMRKKFACIPDADNDLRLWQSSHPHHLLDNVRVVPVMEKAEKKRGRPKKDELLTASYMIQGEIKLNEEALIEARKNLGRFVLASNQVDLDPEVMLNYYKGQQAVERGFRFLKDKSFHVSEVYLKKEERIEALCMIMVLSLLIYSFAEWKLRQELKKTGQTVPNQLNKPTQRPTMRWVFEIFMGVIASAIMDGETIIKTVIHLSDPQKTILELLGSECKKYYVMG</sequence>
<dbReference type="GeneID" id="10462136"/>
<evidence type="ECO:0000313" key="3">
    <source>
        <dbReference type="EMBL" id="AEB69181.1"/>
    </source>
</evidence>
<dbReference type="InParanoid" id="F4C0B6"/>
<dbReference type="HOGENOM" id="CLU_034349_3_1_2"/>
<evidence type="ECO:0000259" key="1">
    <source>
        <dbReference type="Pfam" id="PF01609"/>
    </source>
</evidence>
<dbReference type="NCBIfam" id="NF033559">
    <property type="entry name" value="transpos_IS1634"/>
    <property type="match status" value="1"/>
</dbReference>
<dbReference type="InterPro" id="IPR047654">
    <property type="entry name" value="IS1634_transpos"/>
</dbReference>
<feature type="domain" description="DUF4277" evidence="2">
    <location>
        <begin position="7"/>
        <end position="113"/>
    </location>
</feature>
<proteinExistence type="predicted"/>
<dbReference type="InterPro" id="IPR025457">
    <property type="entry name" value="DUF4277"/>
</dbReference>
<reference evidence="3 4" key="1">
    <citation type="journal article" date="2011" name="J. Bacteriol.">
        <title>Complete genome sequence of Methanosaeta concilii, a specialist in aceticlastic methanogenesis.</title>
        <authorList>
            <person name="Barber R.D."/>
            <person name="Zhang L."/>
            <person name="Harnack M."/>
            <person name="Olson M.V."/>
            <person name="Kaul R."/>
            <person name="Ingram-Smith C."/>
            <person name="Smith K.S."/>
        </authorList>
    </citation>
    <scope>NUCLEOTIDE SEQUENCE [LARGE SCALE GENOMIC DNA]</scope>
    <source>
        <strain evidence="4">ATCC 5969 / DSM 3671 / JCM 10134 / NBRC 103675 / OCM 69 / GP-6</strain>
    </source>
</reference>
<dbReference type="PANTHER" id="PTHR34614">
    <property type="match status" value="1"/>
</dbReference>
<dbReference type="AlphaFoldDB" id="F4C0B6"/>
<evidence type="ECO:0008006" key="5">
    <source>
        <dbReference type="Google" id="ProtNLM"/>
    </source>
</evidence>
<dbReference type="Pfam" id="PF14104">
    <property type="entry name" value="DUF4277"/>
    <property type="match status" value="1"/>
</dbReference>
<name>F4C0B6_METSG</name>